<proteinExistence type="predicted"/>
<keyword evidence="3" id="KW-1185">Reference proteome</keyword>
<keyword evidence="1" id="KW-0175">Coiled coil</keyword>
<dbReference type="Proteomes" id="UP001519349">
    <property type="component" value="Unassembled WGS sequence"/>
</dbReference>
<gene>
    <name evidence="2" type="ORF">DHL47_03105</name>
</gene>
<comment type="caution">
    <text evidence="2">The sequence shown here is derived from an EMBL/GenBank/DDBJ whole genome shotgun (WGS) entry which is preliminary data.</text>
</comment>
<organism evidence="2 3">
    <name type="scientific">Streptococcus panodentis</name>
    <dbReference type="NCBI Taxonomy" id="1581472"/>
    <lineage>
        <taxon>Bacteria</taxon>
        <taxon>Bacillati</taxon>
        <taxon>Bacillota</taxon>
        <taxon>Bacilli</taxon>
        <taxon>Lactobacillales</taxon>
        <taxon>Streptococcaceae</taxon>
        <taxon>Streptococcus</taxon>
    </lineage>
</organism>
<sequence length="133" mass="16006">MTNLSLLLKSQLQEKEDLTELLRRLVILIPNRFFYAPDIYTEYYQFYQIDISDSVRKVRQYKRGSAQERTEKEMLSSLIQLYHEELEDLANRKRQRLLELLLQQGRQDQKASILALAAKYHIEKWLLSLESER</sequence>
<reference evidence="2 3" key="1">
    <citation type="submission" date="2018-05" db="EMBL/GenBank/DDBJ databases">
        <title>Draft genome sequence of Streptococcus panodentis CCUG 70867T.</title>
        <authorList>
            <person name="Salva-Serra F."/>
            <person name="Mendez V."/>
            <person name="Jaen-Luchoro D."/>
            <person name="Gonzales-Siles L."/>
            <person name="Karlsson R."/>
            <person name="Engstrom-Jakobsson H."/>
            <person name="Busquets A."/>
            <person name="Gomila M."/>
            <person name="Pineiro-Iglesias B."/>
            <person name="Bennasar-Figueras A."/>
            <person name="Seeger M."/>
            <person name="Moore E."/>
        </authorList>
    </citation>
    <scope>NUCLEOTIDE SEQUENCE [LARGE SCALE GENOMIC DNA]</scope>
    <source>
        <strain evidence="2 3">CCUG 70867</strain>
    </source>
</reference>
<evidence type="ECO:0000313" key="2">
    <source>
        <dbReference type="EMBL" id="MBP2620336.1"/>
    </source>
</evidence>
<feature type="coiled-coil region" evidence="1">
    <location>
        <begin position="72"/>
        <end position="103"/>
    </location>
</feature>
<protein>
    <submittedName>
        <fullName evidence="2">Uncharacterized protein</fullName>
    </submittedName>
</protein>
<dbReference type="RefSeq" id="WP_209550849.1">
    <property type="nucleotide sequence ID" value="NZ_QFAY01000004.1"/>
</dbReference>
<accession>A0ABS5AVM8</accession>
<evidence type="ECO:0000256" key="1">
    <source>
        <dbReference type="SAM" id="Coils"/>
    </source>
</evidence>
<name>A0ABS5AVM8_9STRE</name>
<dbReference type="EMBL" id="QFAY01000004">
    <property type="protein sequence ID" value="MBP2620336.1"/>
    <property type="molecule type" value="Genomic_DNA"/>
</dbReference>
<evidence type="ECO:0000313" key="3">
    <source>
        <dbReference type="Proteomes" id="UP001519349"/>
    </source>
</evidence>